<reference evidence="3" key="1">
    <citation type="submission" date="2023-10" db="EMBL/GenBank/DDBJ databases">
        <authorList>
            <person name="Domelevo Entfellner J.-B."/>
        </authorList>
    </citation>
    <scope>NUCLEOTIDE SEQUENCE</scope>
</reference>
<dbReference type="Gene3D" id="3.90.1320.10">
    <property type="entry name" value="Outer-capsid protein sigma 3, large lobe"/>
    <property type="match status" value="1"/>
</dbReference>
<dbReference type="Pfam" id="PF03080">
    <property type="entry name" value="Neprosin"/>
    <property type="match status" value="1"/>
</dbReference>
<dbReference type="Gramene" id="rna-AYBTSS11_LOCUS22949">
    <property type="protein sequence ID" value="CAJ1970954.1"/>
    <property type="gene ID" value="gene-AYBTSS11_LOCUS22949"/>
</dbReference>
<dbReference type="PROSITE" id="PS52045">
    <property type="entry name" value="NEPROSIN_PEP_CD"/>
    <property type="match status" value="1"/>
</dbReference>
<evidence type="ECO:0000313" key="4">
    <source>
        <dbReference type="Proteomes" id="UP001189624"/>
    </source>
</evidence>
<feature type="chain" id="PRO_5041696681" description="Neprosin PEP catalytic domain-containing protein" evidence="1">
    <location>
        <begin position="19"/>
        <end position="327"/>
    </location>
</feature>
<dbReference type="AlphaFoldDB" id="A0AA86SU56"/>
<keyword evidence="4" id="KW-1185">Reference proteome</keyword>
<keyword evidence="1" id="KW-0732">Signal</keyword>
<evidence type="ECO:0000256" key="1">
    <source>
        <dbReference type="SAM" id="SignalP"/>
    </source>
</evidence>
<dbReference type="PANTHER" id="PTHR31589">
    <property type="entry name" value="PROTEIN, PUTATIVE (DUF239)-RELATED-RELATED"/>
    <property type="match status" value="1"/>
</dbReference>
<feature type="domain" description="Neprosin PEP catalytic" evidence="2">
    <location>
        <begin position="76"/>
        <end position="326"/>
    </location>
</feature>
<dbReference type="InterPro" id="IPR004314">
    <property type="entry name" value="Neprosin"/>
</dbReference>
<sequence>MMNTIIFVLCLVLRSANSAVHGIEITPEEDLVLERKLKIINKPPIKVIHTEYGYIVDCIDINKQPAFDHPLLKNHTLQRKPSFHVPIEETHDSPIFGLDKDECPTGTVPIRRTTKEDLIREKSLNYSIMNDGGIIGLHRAEVALSSQLGPYYAVHGWNSIYNPKVVGAYQASIAHIWVQNGRGNKFNVISFGWHVDPQVNGDYATHLYAAWTMEVRGMHIGYFPAAIFSNLRGAEQVGWGGRTLTPRRTSSPPMGSGYFPDRNFFHASFFKMISYQNETRISHGPENYLIQYFADKRSCFGLSYYGNLGGFDGYSLQFGGPGGNCGD</sequence>
<dbReference type="InterPro" id="IPR053168">
    <property type="entry name" value="Glutamic_endopeptidase"/>
</dbReference>
<dbReference type="Pfam" id="PF14365">
    <property type="entry name" value="Neprosin_AP"/>
    <property type="match status" value="1"/>
</dbReference>
<dbReference type="Proteomes" id="UP001189624">
    <property type="component" value="Chromosome 8"/>
</dbReference>
<gene>
    <name evidence="3" type="ORF">AYBTSS11_LOCUS22949</name>
</gene>
<dbReference type="EMBL" id="OY731405">
    <property type="protein sequence ID" value="CAJ1970954.1"/>
    <property type="molecule type" value="Genomic_DNA"/>
</dbReference>
<name>A0AA86SU56_9FABA</name>
<feature type="signal peptide" evidence="1">
    <location>
        <begin position="1"/>
        <end position="18"/>
    </location>
</feature>
<protein>
    <recommendedName>
        <fullName evidence="2">Neprosin PEP catalytic domain-containing protein</fullName>
    </recommendedName>
</protein>
<evidence type="ECO:0000259" key="2">
    <source>
        <dbReference type="PROSITE" id="PS52045"/>
    </source>
</evidence>
<organism evidence="3 4">
    <name type="scientific">Sphenostylis stenocarpa</name>
    <dbReference type="NCBI Taxonomy" id="92480"/>
    <lineage>
        <taxon>Eukaryota</taxon>
        <taxon>Viridiplantae</taxon>
        <taxon>Streptophyta</taxon>
        <taxon>Embryophyta</taxon>
        <taxon>Tracheophyta</taxon>
        <taxon>Spermatophyta</taxon>
        <taxon>Magnoliopsida</taxon>
        <taxon>eudicotyledons</taxon>
        <taxon>Gunneridae</taxon>
        <taxon>Pentapetalae</taxon>
        <taxon>rosids</taxon>
        <taxon>fabids</taxon>
        <taxon>Fabales</taxon>
        <taxon>Fabaceae</taxon>
        <taxon>Papilionoideae</taxon>
        <taxon>50 kb inversion clade</taxon>
        <taxon>NPAAA clade</taxon>
        <taxon>indigoferoid/millettioid clade</taxon>
        <taxon>Phaseoleae</taxon>
        <taxon>Sphenostylis</taxon>
    </lineage>
</organism>
<dbReference type="PANTHER" id="PTHR31589:SF223">
    <property type="entry name" value="PROTEIN, PUTATIVE (DUF239)-RELATED"/>
    <property type="match status" value="1"/>
</dbReference>
<evidence type="ECO:0000313" key="3">
    <source>
        <dbReference type="EMBL" id="CAJ1970954.1"/>
    </source>
</evidence>
<dbReference type="InterPro" id="IPR025521">
    <property type="entry name" value="Neprosin_propep"/>
</dbReference>
<accession>A0AA86SU56</accession>
<proteinExistence type="predicted"/>